<dbReference type="PANTHER" id="PTHR43591:SF110">
    <property type="entry name" value="RHODANESE DOMAIN-CONTAINING PROTEIN"/>
    <property type="match status" value="1"/>
</dbReference>
<dbReference type="Gene3D" id="3.40.50.150">
    <property type="entry name" value="Vaccinia Virus protein VP39"/>
    <property type="match status" value="1"/>
</dbReference>
<keyword evidence="2" id="KW-0489">Methyltransferase</keyword>
<keyword evidence="3" id="KW-1185">Reference proteome</keyword>
<dbReference type="KEGG" id="uam:UABAM_01061"/>
<sequence>MEFSEFDNRHYPTLSVRQGYRKWVGTYDDTVYDEMDFDLLGKIKNIYWTKIETAIDLACGTGRTGIWLKRQGVRELDGIDITPEMMNVAKEKNIYRNLTHGDIRNTKFVDDTYHLAMCSLANEHIPSLEPLYKEAQRIVTANGYFIILGYHPFFLLSGIPTHFDDEEGNSIAIHNYVHLMSDHVQAALRSSWQLTEMYERIVDDAWIKKKPNWKAYHNKPISFMFVWKKTNTN</sequence>
<dbReference type="GO" id="GO:0032259">
    <property type="term" value="P:methylation"/>
    <property type="evidence" value="ECO:0007669"/>
    <property type="project" value="UniProtKB-KW"/>
</dbReference>
<protein>
    <submittedName>
        <fullName evidence="2">SAM-dependent methyltransferase</fullName>
    </submittedName>
</protein>
<dbReference type="EMBL" id="AP019860">
    <property type="protein sequence ID" value="BBM82718.1"/>
    <property type="molecule type" value="Genomic_DNA"/>
</dbReference>
<name>A0A5S9F1S0_UABAM</name>
<dbReference type="InterPro" id="IPR013216">
    <property type="entry name" value="Methyltransf_11"/>
</dbReference>
<organism evidence="2 3">
    <name type="scientific">Uabimicrobium amorphum</name>
    <dbReference type="NCBI Taxonomy" id="2596890"/>
    <lineage>
        <taxon>Bacteria</taxon>
        <taxon>Pseudomonadati</taxon>
        <taxon>Planctomycetota</taxon>
        <taxon>Candidatus Uabimicrobiia</taxon>
        <taxon>Candidatus Uabimicrobiales</taxon>
        <taxon>Candidatus Uabimicrobiaceae</taxon>
        <taxon>Candidatus Uabimicrobium</taxon>
    </lineage>
</organism>
<gene>
    <name evidence="2" type="ORF">UABAM_01061</name>
</gene>
<dbReference type="SUPFAM" id="SSF53335">
    <property type="entry name" value="S-adenosyl-L-methionine-dependent methyltransferases"/>
    <property type="match status" value="1"/>
</dbReference>
<accession>A0A5S9F1S0</accession>
<reference evidence="2 3" key="1">
    <citation type="submission" date="2019-08" db="EMBL/GenBank/DDBJ databases">
        <title>Complete genome sequence of Candidatus Uab amorphum.</title>
        <authorList>
            <person name="Shiratori T."/>
            <person name="Suzuki S."/>
            <person name="Kakizawa Y."/>
            <person name="Ishida K."/>
        </authorList>
    </citation>
    <scope>NUCLEOTIDE SEQUENCE [LARGE SCALE GENOMIC DNA]</scope>
    <source>
        <strain evidence="2 3">SRT547</strain>
    </source>
</reference>
<dbReference type="Pfam" id="PF08241">
    <property type="entry name" value="Methyltransf_11"/>
    <property type="match status" value="1"/>
</dbReference>
<dbReference type="RefSeq" id="WP_173013144.1">
    <property type="nucleotide sequence ID" value="NZ_AP019860.1"/>
</dbReference>
<dbReference type="CDD" id="cd02440">
    <property type="entry name" value="AdoMet_MTases"/>
    <property type="match status" value="1"/>
</dbReference>
<keyword evidence="2" id="KW-0808">Transferase</keyword>
<evidence type="ECO:0000259" key="1">
    <source>
        <dbReference type="Pfam" id="PF08241"/>
    </source>
</evidence>
<proteinExistence type="predicted"/>
<dbReference type="AlphaFoldDB" id="A0A5S9F1S0"/>
<dbReference type="PANTHER" id="PTHR43591">
    <property type="entry name" value="METHYLTRANSFERASE"/>
    <property type="match status" value="1"/>
</dbReference>
<dbReference type="InterPro" id="IPR029063">
    <property type="entry name" value="SAM-dependent_MTases_sf"/>
</dbReference>
<dbReference type="GO" id="GO:0008757">
    <property type="term" value="F:S-adenosylmethionine-dependent methyltransferase activity"/>
    <property type="evidence" value="ECO:0007669"/>
    <property type="project" value="InterPro"/>
</dbReference>
<evidence type="ECO:0000313" key="2">
    <source>
        <dbReference type="EMBL" id="BBM82718.1"/>
    </source>
</evidence>
<feature type="domain" description="Methyltransferase type 11" evidence="1">
    <location>
        <begin position="56"/>
        <end position="147"/>
    </location>
</feature>
<evidence type="ECO:0000313" key="3">
    <source>
        <dbReference type="Proteomes" id="UP000326354"/>
    </source>
</evidence>
<dbReference type="Proteomes" id="UP000326354">
    <property type="component" value="Chromosome"/>
</dbReference>